<dbReference type="Proteomes" id="UP000324143">
    <property type="component" value="Unassembled WGS sequence"/>
</dbReference>
<organism evidence="3 4">
    <name type="scientific">Candidatus Mcinerneyibacterium aminivorans</name>
    <dbReference type="NCBI Taxonomy" id="2703815"/>
    <lineage>
        <taxon>Bacteria</taxon>
        <taxon>Candidatus Macinerneyibacteriota</taxon>
        <taxon>Candidatus Mcinerneyibacteria</taxon>
        <taxon>Candidatus Mcinerneyibacteriales</taxon>
        <taxon>Candidatus Mcinerneyibacteriaceae</taxon>
        <taxon>Candidatus Mcinerneyibacterium</taxon>
    </lineage>
</organism>
<name>A0A5D0MI44_9BACT</name>
<comment type="similarity">
    <text evidence="1">Belongs to the short-chain dehydrogenases/reductases (SDR) family.</text>
</comment>
<dbReference type="InterPro" id="IPR036291">
    <property type="entry name" value="NAD(P)-bd_dom_sf"/>
</dbReference>
<dbReference type="GO" id="GO:0016020">
    <property type="term" value="C:membrane"/>
    <property type="evidence" value="ECO:0007669"/>
    <property type="project" value="TreeGrafter"/>
</dbReference>
<dbReference type="Pfam" id="PF00106">
    <property type="entry name" value="adh_short"/>
    <property type="match status" value="1"/>
</dbReference>
<dbReference type="EMBL" id="VSIX01000032">
    <property type="protein sequence ID" value="TYB31585.1"/>
    <property type="molecule type" value="Genomic_DNA"/>
</dbReference>
<proteinExistence type="inferred from homology"/>
<gene>
    <name evidence="3" type="ORF">FXF47_03035</name>
</gene>
<dbReference type="AlphaFoldDB" id="A0A5D0MI44"/>
<dbReference type="PANTHER" id="PTHR44196:SF3">
    <property type="entry name" value="SHORT CHAIN DEHYDROGENASE FAMILY PROTEIN"/>
    <property type="match status" value="1"/>
</dbReference>
<evidence type="ECO:0000256" key="1">
    <source>
        <dbReference type="ARBA" id="ARBA00006484"/>
    </source>
</evidence>
<keyword evidence="2" id="KW-0560">Oxidoreductase</keyword>
<comment type="caution">
    <text evidence="3">The sequence shown here is derived from an EMBL/GenBank/DDBJ whole genome shotgun (WGS) entry which is preliminary data.</text>
</comment>
<dbReference type="Gene3D" id="3.40.50.720">
    <property type="entry name" value="NAD(P)-binding Rossmann-like Domain"/>
    <property type="match status" value="1"/>
</dbReference>
<evidence type="ECO:0000313" key="4">
    <source>
        <dbReference type="Proteomes" id="UP000324143"/>
    </source>
</evidence>
<accession>A0A5D0MI44</accession>
<dbReference type="InterPro" id="IPR002347">
    <property type="entry name" value="SDR_fam"/>
</dbReference>
<dbReference type="SUPFAM" id="SSF51735">
    <property type="entry name" value="NAD(P)-binding Rossmann-fold domains"/>
    <property type="match status" value="1"/>
</dbReference>
<dbReference type="PRINTS" id="PR00081">
    <property type="entry name" value="GDHRDH"/>
</dbReference>
<dbReference type="PANTHER" id="PTHR44196">
    <property type="entry name" value="DEHYDROGENASE/REDUCTASE SDR FAMILY MEMBER 7B"/>
    <property type="match status" value="1"/>
</dbReference>
<keyword evidence="4" id="KW-1185">Reference proteome</keyword>
<evidence type="ECO:0000256" key="2">
    <source>
        <dbReference type="ARBA" id="ARBA00023002"/>
    </source>
</evidence>
<dbReference type="GO" id="GO:0016491">
    <property type="term" value="F:oxidoreductase activity"/>
    <property type="evidence" value="ECO:0007669"/>
    <property type="project" value="UniProtKB-KW"/>
</dbReference>
<protein>
    <submittedName>
        <fullName evidence="3">SDR family NAD(P)-dependent oxidoreductase</fullName>
    </submittedName>
</protein>
<sequence length="240" mass="27246">MDSKSVVIIGASSGIGKGLAYKFSQNGYRVGLVARRINLLKEIAEDIPTRGYVKQIDVTETQKAMSRMKELLKEMKNVDIVVLNAGAGNINHELDWQKEEISIQTNILGFTSLLNVVYHYFRKQQSGHIVGISSIAALFGNRYSPAYSASKTYISKYLDGIRNKTIHDNLNIEITDIMPGFVDTKMAQGEHVFWKVSVAKAVNQIYKAIIKKKKRVYIPKRWRLIAWLINLLPDFILDRI</sequence>
<reference evidence="3" key="1">
    <citation type="submission" date="2019-08" db="EMBL/GenBank/DDBJ databases">
        <title>Genomic characterization of a novel candidate phylum (ARYD3) from a high temperature, high salinity tertiary oil reservoir in north central Oklahoma, USA.</title>
        <authorList>
            <person name="Youssef N.H."/>
            <person name="Yadav A."/>
            <person name="Elshahed M.S."/>
        </authorList>
    </citation>
    <scope>NUCLEOTIDE SEQUENCE [LARGE SCALE GENOMIC DNA]</scope>
    <source>
        <strain evidence="3">ARYD3</strain>
    </source>
</reference>
<evidence type="ECO:0000313" key="3">
    <source>
        <dbReference type="EMBL" id="TYB31585.1"/>
    </source>
</evidence>